<evidence type="ECO:0000313" key="1">
    <source>
        <dbReference type="EMBL" id="ART83745.1"/>
    </source>
</evidence>
<accession>A0A1Y0D9M7</accession>
<reference evidence="1 2" key="1">
    <citation type="journal article" date="2014" name="Int. J. Syst. Evol. Microbiol.">
        <title>Oceanisphaera profunda sp. nov., a marine bacterium isolated from deep-sea sediment, and emended description of the genus Oceanisphaera.</title>
        <authorList>
            <person name="Xu Z."/>
            <person name="Zhang X.Y."/>
            <person name="Su H.N."/>
            <person name="Yu Z.C."/>
            <person name="Liu C."/>
            <person name="Li H."/>
            <person name="Chen X.L."/>
            <person name="Song X.Y."/>
            <person name="Xie B.B."/>
            <person name="Qin Q.L."/>
            <person name="Zhou B.C."/>
            <person name="Shi M."/>
            <person name="Huang Y."/>
            <person name="Zhang Y.Z."/>
        </authorList>
    </citation>
    <scope>NUCLEOTIDE SEQUENCE [LARGE SCALE GENOMIC DNA]</scope>
    <source>
        <strain evidence="1 2">SM1222</strain>
    </source>
</reference>
<dbReference type="Proteomes" id="UP000243937">
    <property type="component" value="Chromosome"/>
</dbReference>
<dbReference type="PANTHER" id="PTHR37421:SF1">
    <property type="entry name" value="UPF0260 PROTEIN YCGN"/>
    <property type="match status" value="1"/>
</dbReference>
<protein>
    <submittedName>
        <fullName evidence="1">Uncharacterized protein</fullName>
    </submittedName>
</protein>
<dbReference type="PANTHER" id="PTHR37421">
    <property type="entry name" value="UPF0260 PROTEIN YCGN"/>
    <property type="match status" value="1"/>
</dbReference>
<dbReference type="RefSeq" id="WP_087038421.1">
    <property type="nucleotide sequence ID" value="NZ_CP021377.1"/>
</dbReference>
<keyword evidence="2" id="KW-1185">Reference proteome</keyword>
<dbReference type="InterPro" id="IPR008228">
    <property type="entry name" value="UCP006173"/>
</dbReference>
<proteinExistence type="predicted"/>
<dbReference type="KEGG" id="opf:CBP31_14780"/>
<dbReference type="AlphaFoldDB" id="A0A1Y0D9M7"/>
<evidence type="ECO:0000313" key="2">
    <source>
        <dbReference type="Proteomes" id="UP000243937"/>
    </source>
</evidence>
<gene>
    <name evidence="1" type="ORF">CBP31_14780</name>
</gene>
<dbReference type="PIRSF" id="PIRSF006173">
    <property type="entry name" value="UCP006173"/>
    <property type="match status" value="1"/>
</dbReference>
<name>A0A1Y0D9M7_9GAMM</name>
<dbReference type="OrthoDB" id="9786855at2"/>
<organism evidence="1 2">
    <name type="scientific">Oceanisphaera profunda</name>
    <dbReference type="NCBI Taxonomy" id="1416627"/>
    <lineage>
        <taxon>Bacteria</taxon>
        <taxon>Pseudomonadati</taxon>
        <taxon>Pseudomonadota</taxon>
        <taxon>Gammaproteobacteria</taxon>
        <taxon>Aeromonadales</taxon>
        <taxon>Aeromonadaceae</taxon>
        <taxon>Oceanisphaera</taxon>
    </lineage>
</organism>
<sequence>MREKFWERYQLAELNTKEWEALCDGCGQCCLVRHVSEHKVTVFNISCELLDVSSSRCSDYEHRLSKVPHCHPLTAENVAEYSWLPDSCAYRRLHKGEPLASWHPLLAGSRQHMQQLGITVSPTARPSSQVPRHQRNHYIIKTKNL</sequence>
<dbReference type="EMBL" id="CP021377">
    <property type="protein sequence ID" value="ART83745.1"/>
    <property type="molecule type" value="Genomic_DNA"/>
</dbReference>